<feature type="transmembrane region" description="Helical" evidence="2">
    <location>
        <begin position="21"/>
        <end position="40"/>
    </location>
</feature>
<accession>A0A6A6XMN1</accession>
<reference evidence="3" key="1">
    <citation type="journal article" date="2020" name="Stud. Mycol.">
        <title>101 Dothideomycetes genomes: a test case for predicting lifestyles and emergence of pathogens.</title>
        <authorList>
            <person name="Haridas S."/>
            <person name="Albert R."/>
            <person name="Binder M."/>
            <person name="Bloem J."/>
            <person name="Labutti K."/>
            <person name="Salamov A."/>
            <person name="Andreopoulos B."/>
            <person name="Baker S."/>
            <person name="Barry K."/>
            <person name="Bills G."/>
            <person name="Bluhm B."/>
            <person name="Cannon C."/>
            <person name="Castanera R."/>
            <person name="Culley D."/>
            <person name="Daum C."/>
            <person name="Ezra D."/>
            <person name="Gonzalez J."/>
            <person name="Henrissat B."/>
            <person name="Kuo A."/>
            <person name="Liang C."/>
            <person name="Lipzen A."/>
            <person name="Lutzoni F."/>
            <person name="Magnuson J."/>
            <person name="Mondo S."/>
            <person name="Nolan M."/>
            <person name="Ohm R."/>
            <person name="Pangilinan J."/>
            <person name="Park H.-J."/>
            <person name="Ramirez L."/>
            <person name="Alfaro M."/>
            <person name="Sun H."/>
            <person name="Tritt A."/>
            <person name="Yoshinaga Y."/>
            <person name="Zwiers L.-H."/>
            <person name="Turgeon B."/>
            <person name="Goodwin S."/>
            <person name="Spatafora J."/>
            <person name="Crous P."/>
            <person name="Grigoriev I."/>
        </authorList>
    </citation>
    <scope>NUCLEOTIDE SEQUENCE</scope>
    <source>
        <strain evidence="3">CBS 109.77</strain>
    </source>
</reference>
<evidence type="ECO:0000256" key="1">
    <source>
        <dbReference type="SAM" id="MobiDB-lite"/>
    </source>
</evidence>
<sequence>MLDEGQIAKSQYGKIHEAIRALPYVILLLISGTLIANRWWDLFGLFHLFPQAHAFGTYERFNKAFARIVHGKYKEPMLMLPGLVLEYYDFVVNEYGAYTSAGWAFHYIKALRMCGDMSPKAKKMNDDSARALAYAIRARWYIAGTIMRRVPTNALLIELINHGQIIGRTREGLAAVRTARFAVAETAKPEEERMVGLKPFLLIYSPLPTLRVTDFDQRVKRIFAKATGLAMLAMRDWWIEFATTPETNCNLSTTEAEGFFDDSRPPDSFAACCSPPRQSNQQRHGPGRQGLHQLPTNERRVHQFRVHAKDQR</sequence>
<evidence type="ECO:0000256" key="2">
    <source>
        <dbReference type="SAM" id="Phobius"/>
    </source>
</evidence>
<evidence type="ECO:0000313" key="3">
    <source>
        <dbReference type="EMBL" id="KAF2797484.1"/>
    </source>
</evidence>
<proteinExistence type="predicted"/>
<feature type="region of interest" description="Disordered" evidence="1">
    <location>
        <begin position="270"/>
        <end position="312"/>
    </location>
</feature>
<keyword evidence="2" id="KW-1133">Transmembrane helix</keyword>
<dbReference type="Proteomes" id="UP000799757">
    <property type="component" value="Unassembled WGS sequence"/>
</dbReference>
<dbReference type="Gene3D" id="3.40.50.10810">
    <property type="entry name" value="Tandem AAA-ATPase domain"/>
    <property type="match status" value="1"/>
</dbReference>
<dbReference type="EMBL" id="MU001805">
    <property type="protein sequence ID" value="KAF2797484.1"/>
    <property type="molecule type" value="Genomic_DNA"/>
</dbReference>
<dbReference type="InterPro" id="IPR038718">
    <property type="entry name" value="SNF2-like_sf"/>
</dbReference>
<name>A0A6A6XMN1_9PLEO</name>
<evidence type="ECO:0000313" key="4">
    <source>
        <dbReference type="Proteomes" id="UP000799757"/>
    </source>
</evidence>
<dbReference type="SUPFAM" id="SSF52540">
    <property type="entry name" value="P-loop containing nucleoside triphosphate hydrolases"/>
    <property type="match status" value="1"/>
</dbReference>
<keyword evidence="4" id="KW-1185">Reference proteome</keyword>
<gene>
    <name evidence="3" type="ORF">K505DRAFT_334264</name>
</gene>
<feature type="compositionally biased region" description="Basic and acidic residues" evidence="1">
    <location>
        <begin position="297"/>
        <end position="312"/>
    </location>
</feature>
<organism evidence="3 4">
    <name type="scientific">Melanomma pulvis-pyrius CBS 109.77</name>
    <dbReference type="NCBI Taxonomy" id="1314802"/>
    <lineage>
        <taxon>Eukaryota</taxon>
        <taxon>Fungi</taxon>
        <taxon>Dikarya</taxon>
        <taxon>Ascomycota</taxon>
        <taxon>Pezizomycotina</taxon>
        <taxon>Dothideomycetes</taxon>
        <taxon>Pleosporomycetidae</taxon>
        <taxon>Pleosporales</taxon>
        <taxon>Melanommataceae</taxon>
        <taxon>Melanomma</taxon>
    </lineage>
</organism>
<dbReference type="InterPro" id="IPR027417">
    <property type="entry name" value="P-loop_NTPase"/>
</dbReference>
<keyword evidence="2" id="KW-0812">Transmembrane</keyword>
<keyword evidence="2" id="KW-0472">Membrane</keyword>
<protein>
    <submittedName>
        <fullName evidence="3">Uncharacterized protein</fullName>
    </submittedName>
</protein>
<dbReference type="OrthoDB" id="3886847at2759"/>
<dbReference type="AlphaFoldDB" id="A0A6A6XMN1"/>